<dbReference type="AlphaFoldDB" id="A0A087US38"/>
<gene>
    <name evidence="2" type="ORF">X975_01096</name>
</gene>
<dbReference type="EMBL" id="KK121305">
    <property type="protein sequence ID" value="KFM80177.1"/>
    <property type="molecule type" value="Genomic_DNA"/>
</dbReference>
<feature type="signal peptide" evidence="1">
    <location>
        <begin position="1"/>
        <end position="16"/>
    </location>
</feature>
<feature type="non-terminal residue" evidence="2">
    <location>
        <position position="63"/>
    </location>
</feature>
<evidence type="ECO:0000313" key="3">
    <source>
        <dbReference type="Proteomes" id="UP000054359"/>
    </source>
</evidence>
<protein>
    <submittedName>
        <fullName evidence="2">Uncharacterized protein</fullName>
    </submittedName>
</protein>
<name>A0A087US38_STEMI</name>
<keyword evidence="3" id="KW-1185">Reference proteome</keyword>
<evidence type="ECO:0000313" key="2">
    <source>
        <dbReference type="EMBL" id="KFM80177.1"/>
    </source>
</evidence>
<feature type="chain" id="PRO_5001830895" evidence="1">
    <location>
        <begin position="17"/>
        <end position="63"/>
    </location>
</feature>
<reference evidence="2 3" key="1">
    <citation type="submission" date="2013-11" db="EMBL/GenBank/DDBJ databases">
        <title>Genome sequencing of Stegodyphus mimosarum.</title>
        <authorList>
            <person name="Bechsgaard J."/>
        </authorList>
    </citation>
    <scope>NUCLEOTIDE SEQUENCE [LARGE SCALE GENOMIC DNA]</scope>
</reference>
<dbReference type="Proteomes" id="UP000054359">
    <property type="component" value="Unassembled WGS sequence"/>
</dbReference>
<organism evidence="2 3">
    <name type="scientific">Stegodyphus mimosarum</name>
    <name type="common">African social velvet spider</name>
    <dbReference type="NCBI Taxonomy" id="407821"/>
    <lineage>
        <taxon>Eukaryota</taxon>
        <taxon>Metazoa</taxon>
        <taxon>Ecdysozoa</taxon>
        <taxon>Arthropoda</taxon>
        <taxon>Chelicerata</taxon>
        <taxon>Arachnida</taxon>
        <taxon>Araneae</taxon>
        <taxon>Araneomorphae</taxon>
        <taxon>Entelegynae</taxon>
        <taxon>Eresoidea</taxon>
        <taxon>Eresidae</taxon>
        <taxon>Stegodyphus</taxon>
    </lineage>
</organism>
<proteinExistence type="predicted"/>
<keyword evidence="1" id="KW-0732">Signal</keyword>
<sequence>MLKFMVFLLVIGVAVAGIIYKEYPKYEYVQPVKVVTYPVQTIKVVSIPQKYVASHGYSCDYDC</sequence>
<accession>A0A087US38</accession>
<evidence type="ECO:0000256" key="1">
    <source>
        <dbReference type="SAM" id="SignalP"/>
    </source>
</evidence>